<feature type="repeat" description="Solcar" evidence="10">
    <location>
        <begin position="209"/>
        <end position="297"/>
    </location>
</feature>
<dbReference type="SUPFAM" id="SSF103506">
    <property type="entry name" value="Mitochondrial carrier"/>
    <property type="match status" value="1"/>
</dbReference>
<evidence type="ECO:0000256" key="3">
    <source>
        <dbReference type="ARBA" id="ARBA00022448"/>
    </source>
</evidence>
<dbReference type="EMBL" id="LR900309">
    <property type="protein sequence ID" value="CAD7245159.1"/>
    <property type="molecule type" value="Genomic_DNA"/>
</dbReference>
<evidence type="ECO:0000256" key="5">
    <source>
        <dbReference type="ARBA" id="ARBA00022737"/>
    </source>
</evidence>
<comment type="subcellular location">
    <subcellularLocation>
        <location evidence="1">Mitochondrion inner membrane</location>
        <topology evidence="1">Multi-pass membrane protein</topology>
    </subcellularLocation>
</comment>
<gene>
    <name evidence="13" type="ORF">DSTB1V02_LOCUS5034</name>
</gene>
<evidence type="ECO:0000313" key="13">
    <source>
        <dbReference type="EMBL" id="CAD7245159.1"/>
    </source>
</evidence>
<organism evidence="13">
    <name type="scientific">Darwinula stevensoni</name>
    <dbReference type="NCBI Taxonomy" id="69355"/>
    <lineage>
        <taxon>Eukaryota</taxon>
        <taxon>Metazoa</taxon>
        <taxon>Ecdysozoa</taxon>
        <taxon>Arthropoda</taxon>
        <taxon>Crustacea</taxon>
        <taxon>Oligostraca</taxon>
        <taxon>Ostracoda</taxon>
        <taxon>Podocopa</taxon>
        <taxon>Podocopida</taxon>
        <taxon>Darwinulocopina</taxon>
        <taxon>Darwinuloidea</taxon>
        <taxon>Darwinulidae</taxon>
        <taxon>Darwinula</taxon>
    </lineage>
</organism>
<feature type="repeat" description="Solcar" evidence="10">
    <location>
        <begin position="25"/>
        <end position="108"/>
    </location>
</feature>
<keyword evidence="3 11" id="KW-0813">Transport</keyword>
<evidence type="ECO:0000256" key="11">
    <source>
        <dbReference type="RuleBase" id="RU000488"/>
    </source>
</evidence>
<feature type="repeat" description="Solcar" evidence="10">
    <location>
        <begin position="117"/>
        <end position="199"/>
    </location>
</feature>
<dbReference type="GO" id="GO:0005743">
    <property type="term" value="C:mitochondrial inner membrane"/>
    <property type="evidence" value="ECO:0007669"/>
    <property type="project" value="UniProtKB-SubCell"/>
</dbReference>
<evidence type="ECO:0000313" key="14">
    <source>
        <dbReference type="Proteomes" id="UP000677054"/>
    </source>
</evidence>
<evidence type="ECO:0000256" key="2">
    <source>
        <dbReference type="ARBA" id="ARBA00006375"/>
    </source>
</evidence>
<dbReference type="PANTHER" id="PTHR45667">
    <property type="entry name" value="S-ADENOSYLMETHIONINE MITOCHONDRIAL CARRIER PROTEIN"/>
    <property type="match status" value="1"/>
</dbReference>
<sequence>MEAEVEWLETISGSASGSPFGPASPGMLTSFTAGALAGLAVDITLFPLDTVKTRLQSQGGFRASGGFRGIYGGIGPAALVGGTPIQFQMNCIFSAAMFFLTYEGTKSLLHGQLGHKWTPLTHMLSAATGEVVACIVRVPVEVIKQRRQAKQHSTMMDAVTKAYRHEGVRGFYRGYASTVMREIPFSIIQFPLWEWMKVSWAAFSHKSQVSSAQSSVCGAVAGGIAAAVTTPLDVVKTRIMLAERESVIATGKIIPTLRTIYVEKGIRGLFSGIIPRTLWISLGGAIFLGVYEKAKELIQRKIS</sequence>
<keyword evidence="4 10" id="KW-0812">Transmembrane</keyword>
<evidence type="ECO:0000256" key="1">
    <source>
        <dbReference type="ARBA" id="ARBA00004448"/>
    </source>
</evidence>
<accession>A0A7R8X8A8</accession>
<protein>
    <recommendedName>
        <fullName evidence="15">Mitochondrial carrier protein</fullName>
    </recommendedName>
</protein>
<proteinExistence type="inferred from homology"/>
<dbReference type="InterPro" id="IPR023395">
    <property type="entry name" value="MCP_dom_sf"/>
</dbReference>
<dbReference type="OrthoDB" id="276989at2759"/>
<evidence type="ECO:0000256" key="12">
    <source>
        <dbReference type="SAM" id="Phobius"/>
    </source>
</evidence>
<dbReference type="Pfam" id="PF00153">
    <property type="entry name" value="Mito_carr"/>
    <property type="match status" value="3"/>
</dbReference>
<evidence type="ECO:0000256" key="6">
    <source>
        <dbReference type="ARBA" id="ARBA00022792"/>
    </source>
</evidence>
<evidence type="ECO:0000256" key="10">
    <source>
        <dbReference type="PROSITE-ProRule" id="PRU00282"/>
    </source>
</evidence>
<keyword evidence="7 12" id="KW-1133">Transmembrane helix</keyword>
<dbReference type="EMBL" id="CAJPEV010000792">
    <property type="protein sequence ID" value="CAG0888577.1"/>
    <property type="molecule type" value="Genomic_DNA"/>
</dbReference>
<keyword evidence="6" id="KW-0999">Mitochondrion inner membrane</keyword>
<reference evidence="13" key="1">
    <citation type="submission" date="2020-11" db="EMBL/GenBank/DDBJ databases">
        <authorList>
            <person name="Tran Van P."/>
        </authorList>
    </citation>
    <scope>NUCLEOTIDE SEQUENCE</scope>
</reference>
<evidence type="ECO:0000256" key="4">
    <source>
        <dbReference type="ARBA" id="ARBA00022692"/>
    </source>
</evidence>
<keyword evidence="5" id="KW-0677">Repeat</keyword>
<keyword evidence="14" id="KW-1185">Reference proteome</keyword>
<evidence type="ECO:0000256" key="7">
    <source>
        <dbReference type="ARBA" id="ARBA00022989"/>
    </source>
</evidence>
<keyword evidence="9 10" id="KW-0472">Membrane</keyword>
<dbReference type="InterPro" id="IPR018108">
    <property type="entry name" value="MCP_transmembrane"/>
</dbReference>
<keyword evidence="8" id="KW-0496">Mitochondrion</keyword>
<name>A0A7R8X8A8_9CRUS</name>
<feature type="transmembrane region" description="Helical" evidence="12">
    <location>
        <begin position="273"/>
        <end position="291"/>
    </location>
</feature>
<evidence type="ECO:0008006" key="15">
    <source>
        <dbReference type="Google" id="ProtNLM"/>
    </source>
</evidence>
<dbReference type="AlphaFoldDB" id="A0A7R8X8A8"/>
<evidence type="ECO:0000256" key="9">
    <source>
        <dbReference type="ARBA" id="ARBA00023136"/>
    </source>
</evidence>
<dbReference type="FunFam" id="1.50.40.10:FF:000018">
    <property type="entry name" value="S-adenosylmethionine mitochondrial carrier protein-like"/>
    <property type="match status" value="1"/>
</dbReference>
<dbReference type="PRINTS" id="PR00926">
    <property type="entry name" value="MITOCARRIER"/>
</dbReference>
<dbReference type="PROSITE" id="PS50920">
    <property type="entry name" value="SOLCAR"/>
    <property type="match status" value="3"/>
</dbReference>
<dbReference type="InterPro" id="IPR002067">
    <property type="entry name" value="MCP"/>
</dbReference>
<comment type="similarity">
    <text evidence="2 11">Belongs to the mitochondrial carrier (TC 2.A.29) family.</text>
</comment>
<dbReference type="Gene3D" id="1.50.40.10">
    <property type="entry name" value="Mitochondrial carrier domain"/>
    <property type="match status" value="2"/>
</dbReference>
<evidence type="ECO:0000256" key="8">
    <source>
        <dbReference type="ARBA" id="ARBA00023128"/>
    </source>
</evidence>
<dbReference type="Proteomes" id="UP000677054">
    <property type="component" value="Unassembled WGS sequence"/>
</dbReference>
<dbReference type="GO" id="GO:0055085">
    <property type="term" value="P:transmembrane transport"/>
    <property type="evidence" value="ECO:0007669"/>
    <property type="project" value="InterPro"/>
</dbReference>